<feature type="region of interest" description="Disordered" evidence="1">
    <location>
        <begin position="620"/>
        <end position="665"/>
    </location>
</feature>
<feature type="region of interest" description="Disordered" evidence="1">
    <location>
        <begin position="526"/>
        <end position="600"/>
    </location>
</feature>
<comment type="caution">
    <text evidence="3">The sequence shown here is derived from an EMBL/GenBank/DDBJ whole genome shotgun (WGS) entry which is preliminary data.</text>
</comment>
<organism evidence="3 4">
    <name type="scientific">Tremella mesenterica</name>
    <name type="common">Jelly fungus</name>
    <dbReference type="NCBI Taxonomy" id="5217"/>
    <lineage>
        <taxon>Eukaryota</taxon>
        <taxon>Fungi</taxon>
        <taxon>Dikarya</taxon>
        <taxon>Basidiomycota</taxon>
        <taxon>Agaricomycotina</taxon>
        <taxon>Tremellomycetes</taxon>
        <taxon>Tremellales</taxon>
        <taxon>Tremellaceae</taxon>
        <taxon>Tremella</taxon>
    </lineage>
</organism>
<feature type="compositionally biased region" description="Low complexity" evidence="1">
    <location>
        <begin position="219"/>
        <end position="239"/>
    </location>
</feature>
<dbReference type="VEuPathDB" id="FungiDB:TREMEDRAFT_71084"/>
<evidence type="ECO:0000313" key="3">
    <source>
        <dbReference type="EMBL" id="RXK40973.1"/>
    </source>
</evidence>
<accession>A0A4Q1BSG5</accession>
<protein>
    <recommendedName>
        <fullName evidence="2">STB6-like N-terminal domain-containing protein</fullName>
    </recommendedName>
</protein>
<feature type="region of interest" description="Disordered" evidence="1">
    <location>
        <begin position="1"/>
        <end position="39"/>
    </location>
</feature>
<dbReference type="EMBL" id="SDIL01000013">
    <property type="protein sequence ID" value="RXK40973.1"/>
    <property type="molecule type" value="Genomic_DNA"/>
</dbReference>
<sequence length="947" mass="105441">MTLVHSPTSFLVSPPSHPQSFPTSASSRSSLPSPSSPLVKSIQGLLVPTDRPLEELEEKWLPRLGKLKVDREVVLPGYSLYLLRSWFLSRTHWTQTIVTQTGKPTEHITAYVLIPDPQLSVNVGKLELDTATQLLASETKSIPRKTEYGTLLVTTPSAFGQDVSSITAGDLRVARPYITLATGLRRLGCGGRAAIGMEFPVPAIRRKFYDLYRVPFPSSSSTSQAPSPTGSPTTAQSSPNPLHSGVHIENEPFYLSVIELIKLIQGALAIWGLFATERDDLEMNGLFCDETKAGIFRWRSLMGMDTEDSLKLEKETSGGCIDPKTLSALLSSVTSVHYQLDALGVEKIPKDPFTHVRRFLNVWEGYQIGLGRTSNNPRYLSVSAIRHLRTQYHNERTRPTDAFKAPLNFLSGVAHATSSLSANLKGQDDLSLRRREHRVRSPDDDERLGGMQLIVPEGQVGHSAPPDVITTDLEAYTRSLIKTKEKDWGLLGARRIAELWNGSFTEHDHKKRNGFDRVFRQRQASKLISDDDGETSGGGTRGALKGLSNRTGQAIKESLSLVGRRGGETSDSEPGGGGSSSMRHVLSKSRQSTVPTVIEPDVEEVDEQLRYHSRSPSPFIARRSTLDLPNGSLRPSFQNGTSRAGSKRPSLSTALSNDGSDMMSRRSYATMATDGRSPDERWDMERAKVLGLSRSLSSRAAFHARGRALHRTASDGADVKVGKDGNEWEVVNPHGRGKREMISVEDGEVARLKRRASLQNMSDYATVRLSPPEHLDIDVQLCGTVLELRQRERLLSRKAKEIKALEETVFAASQDVISAIQSRRQTLITLKAQYDQFQQALRQTLEGVDEDAQLQWASKKIQFYLSEDTNNYEVMWNLYALERDWERARTETNGRRRAENGNQVKDISKATKKRYVINEETPILNMNGGLDVSQVKEKGKSWWRFGW</sequence>
<feature type="domain" description="STB6-like N-terminal" evidence="2">
    <location>
        <begin position="69"/>
        <end position="187"/>
    </location>
</feature>
<dbReference type="Pfam" id="PF25995">
    <property type="entry name" value="STB6_N"/>
    <property type="match status" value="1"/>
</dbReference>
<keyword evidence="4" id="KW-1185">Reference proteome</keyword>
<feature type="compositionally biased region" description="Polar residues" evidence="1">
    <location>
        <begin position="1"/>
        <end position="11"/>
    </location>
</feature>
<dbReference type="PANTHER" id="PTHR31011:SF2">
    <property type="entry name" value="PROTEIN STB2-RELATED"/>
    <property type="match status" value="1"/>
</dbReference>
<evidence type="ECO:0000313" key="4">
    <source>
        <dbReference type="Proteomes" id="UP000289152"/>
    </source>
</evidence>
<reference evidence="3 4" key="1">
    <citation type="submission" date="2016-06" db="EMBL/GenBank/DDBJ databases">
        <title>Evolution of pathogenesis and genome organization in the Tremellales.</title>
        <authorList>
            <person name="Cuomo C."/>
            <person name="Litvintseva A."/>
            <person name="Heitman J."/>
            <person name="Chen Y."/>
            <person name="Sun S."/>
            <person name="Springer D."/>
            <person name="Dromer F."/>
            <person name="Young S."/>
            <person name="Zeng Q."/>
            <person name="Chapman S."/>
            <person name="Gujja S."/>
            <person name="Saif S."/>
            <person name="Birren B."/>
        </authorList>
    </citation>
    <scope>NUCLEOTIDE SEQUENCE [LARGE SCALE GENOMIC DNA]</scope>
    <source>
        <strain evidence="3 4">ATCC 28783</strain>
    </source>
</reference>
<evidence type="ECO:0000259" key="2">
    <source>
        <dbReference type="Pfam" id="PF25995"/>
    </source>
</evidence>
<dbReference type="InParanoid" id="A0A4Q1BSG5"/>
<dbReference type="Proteomes" id="UP000289152">
    <property type="component" value="Unassembled WGS sequence"/>
</dbReference>
<dbReference type="AlphaFoldDB" id="A0A4Q1BSG5"/>
<dbReference type="InterPro" id="IPR059025">
    <property type="entry name" value="STB6_N"/>
</dbReference>
<dbReference type="GO" id="GO:0070822">
    <property type="term" value="C:Sin3-type complex"/>
    <property type="evidence" value="ECO:0007669"/>
    <property type="project" value="TreeGrafter"/>
</dbReference>
<dbReference type="InterPro" id="IPR038919">
    <property type="entry name" value="STB2/STB2"/>
</dbReference>
<evidence type="ECO:0000256" key="1">
    <source>
        <dbReference type="SAM" id="MobiDB-lite"/>
    </source>
</evidence>
<proteinExistence type="predicted"/>
<feature type="compositionally biased region" description="Low complexity" evidence="1">
    <location>
        <begin position="18"/>
        <end position="37"/>
    </location>
</feature>
<feature type="region of interest" description="Disordered" evidence="1">
    <location>
        <begin position="219"/>
        <end position="242"/>
    </location>
</feature>
<dbReference type="PANTHER" id="PTHR31011">
    <property type="entry name" value="PROTEIN STB2-RELATED"/>
    <property type="match status" value="1"/>
</dbReference>
<dbReference type="OrthoDB" id="19806at2759"/>
<dbReference type="STRING" id="5217.A0A4Q1BSG5"/>
<feature type="compositionally biased region" description="Polar residues" evidence="1">
    <location>
        <begin position="633"/>
        <end position="659"/>
    </location>
</feature>
<name>A0A4Q1BSG5_TREME</name>
<gene>
    <name evidence="3" type="ORF">M231_01821</name>
</gene>